<reference evidence="3 4" key="1">
    <citation type="journal article" date="2019" name="Int. J. Syst. Evol. Microbiol.">
        <title>The Global Catalogue of Microorganisms (GCM) 10K type strain sequencing project: providing services to taxonomists for standard genome sequencing and annotation.</title>
        <authorList>
            <consortium name="The Broad Institute Genomics Platform"/>
            <consortium name="The Broad Institute Genome Sequencing Center for Infectious Disease"/>
            <person name="Wu L."/>
            <person name="Ma J."/>
        </authorList>
    </citation>
    <scope>NUCLEOTIDE SEQUENCE [LARGE SCALE GENOMIC DNA]</scope>
    <source>
        <strain evidence="3 4">IBRC-M 10256</strain>
    </source>
</reference>
<dbReference type="GO" id="GO:0042597">
    <property type="term" value="C:periplasmic space"/>
    <property type="evidence" value="ECO:0007669"/>
    <property type="project" value="UniProtKB-ARBA"/>
</dbReference>
<dbReference type="Gene3D" id="3.40.190.10">
    <property type="entry name" value="Periplasmic binding protein-like II"/>
    <property type="match status" value="1"/>
</dbReference>
<dbReference type="RefSeq" id="WP_256530556.1">
    <property type="nucleotide sequence ID" value="NZ_CP101824.1"/>
</dbReference>
<evidence type="ECO:0000256" key="1">
    <source>
        <dbReference type="ARBA" id="ARBA00022729"/>
    </source>
</evidence>
<dbReference type="InterPro" id="IPR039424">
    <property type="entry name" value="SBP_5"/>
</dbReference>
<proteinExistence type="predicted"/>
<dbReference type="PANTHER" id="PTHR30290">
    <property type="entry name" value="PERIPLASMIC BINDING COMPONENT OF ABC TRANSPORTER"/>
    <property type="match status" value="1"/>
</dbReference>
<protein>
    <submittedName>
        <fullName evidence="3">ABC transporter substrate-binding protein</fullName>
    </submittedName>
</protein>
<dbReference type="PANTHER" id="PTHR30290:SF38">
    <property type="entry name" value="D,D-DIPEPTIDE-BINDING PERIPLASMIC PROTEIN DDPA-RELATED"/>
    <property type="match status" value="1"/>
</dbReference>
<dbReference type="PROSITE" id="PS51257">
    <property type="entry name" value="PROKAR_LIPOPROTEIN"/>
    <property type="match status" value="1"/>
</dbReference>
<name>A0ABD5NLC1_9EURY</name>
<dbReference type="GeneID" id="73903243"/>
<dbReference type="PIRSF" id="PIRSF002741">
    <property type="entry name" value="MppA"/>
    <property type="match status" value="1"/>
</dbReference>
<dbReference type="InterPro" id="IPR000914">
    <property type="entry name" value="SBP_5_dom"/>
</dbReference>
<sequence length="548" mass="60117">MTRRQLVASGAAVTGMLVAGCLTDDDQDEPDDYTVEGNGLDSIVEPDDPDRTMSLRITQQVEPEHNYDPIVTNDVYTQRIVSHIYDGLYEYDERLELRPKLADGQPETERDGKRFVVSLTDGATFSNGDPVTAEDVVYSFTAPVEEQTDNLTEYNMIDSAEAVDDRTVQLDLGDDPYGPFTTVTLGVNVVNKSVRESDKDAYNTENPVGSGPYAYVDHVNGDYVDIELRDDYWDADTVNAYIDDARFVATEDDASRVAQIRGGDTDVIMGVPPDDIPGLAREDGITVAADASISYFYAAFNCNEGPTTDPDVRRGIAKAFSMSRFVEQTVEPAGTSISSPIPDVVATEWDFPVDEWADAEADVDREGAADLLSDHDGWEPRIIVPPDDIREALGSLIARRLQELDGVDINPSVQRLDWAPFNEQAMTGNADDYAIYTLGWAGAPDPDTFVYPLFHESGEGATQGHYYGDDDFHSKIERARASADVDERRDLYTGVIDEIIGESVVLPAYSMTNSYAYGDSVTNLTVHPSSGLNPRLASDYAGVFVDGE</sequence>
<comment type="caution">
    <text evidence="3">The sequence shown here is derived from an EMBL/GenBank/DDBJ whole genome shotgun (WGS) entry which is preliminary data.</text>
</comment>
<evidence type="ECO:0000259" key="2">
    <source>
        <dbReference type="Pfam" id="PF00496"/>
    </source>
</evidence>
<evidence type="ECO:0000313" key="4">
    <source>
        <dbReference type="Proteomes" id="UP001595846"/>
    </source>
</evidence>
<keyword evidence="4" id="KW-1185">Reference proteome</keyword>
<dbReference type="Gene3D" id="3.10.105.10">
    <property type="entry name" value="Dipeptide-binding Protein, Domain 3"/>
    <property type="match status" value="1"/>
</dbReference>
<accession>A0ABD5NLC1</accession>
<organism evidence="3 4">
    <name type="scientific">Halovivax cerinus</name>
    <dbReference type="NCBI Taxonomy" id="1487865"/>
    <lineage>
        <taxon>Archaea</taxon>
        <taxon>Methanobacteriati</taxon>
        <taxon>Methanobacteriota</taxon>
        <taxon>Stenosarchaea group</taxon>
        <taxon>Halobacteria</taxon>
        <taxon>Halobacteriales</taxon>
        <taxon>Natrialbaceae</taxon>
        <taxon>Halovivax</taxon>
    </lineage>
</organism>
<dbReference type="InterPro" id="IPR030678">
    <property type="entry name" value="Peptide/Ni-bd"/>
</dbReference>
<dbReference type="EMBL" id="JBHSAQ010000002">
    <property type="protein sequence ID" value="MFC3957864.1"/>
    <property type="molecule type" value="Genomic_DNA"/>
</dbReference>
<keyword evidence="1" id="KW-0732">Signal</keyword>
<dbReference type="AlphaFoldDB" id="A0ABD5NLC1"/>
<dbReference type="CDD" id="cd00995">
    <property type="entry name" value="PBP2_NikA_DppA_OppA_like"/>
    <property type="match status" value="1"/>
</dbReference>
<evidence type="ECO:0000313" key="3">
    <source>
        <dbReference type="EMBL" id="MFC3957864.1"/>
    </source>
</evidence>
<feature type="domain" description="Solute-binding protein family 5" evidence="2">
    <location>
        <begin position="96"/>
        <end position="459"/>
    </location>
</feature>
<dbReference type="Proteomes" id="UP001595846">
    <property type="component" value="Unassembled WGS sequence"/>
</dbReference>
<dbReference type="Gene3D" id="3.90.76.10">
    <property type="entry name" value="Dipeptide-binding Protein, Domain 1"/>
    <property type="match status" value="1"/>
</dbReference>
<gene>
    <name evidence="3" type="ORF">ACFOUR_05695</name>
</gene>
<dbReference type="Pfam" id="PF00496">
    <property type="entry name" value="SBP_bac_5"/>
    <property type="match status" value="1"/>
</dbReference>
<dbReference type="SUPFAM" id="SSF53850">
    <property type="entry name" value="Periplasmic binding protein-like II"/>
    <property type="match status" value="1"/>
</dbReference>